<accession>A0A672IUY2</accession>
<dbReference type="GO" id="GO:0045944">
    <property type="term" value="P:positive regulation of transcription by RNA polymerase II"/>
    <property type="evidence" value="ECO:0007669"/>
    <property type="project" value="TreeGrafter"/>
</dbReference>
<dbReference type="InterPro" id="IPR031315">
    <property type="entry name" value="LNS2/PITP"/>
</dbReference>
<dbReference type="InterPro" id="IPR013209">
    <property type="entry name" value="LNS2"/>
</dbReference>
<keyword evidence="5" id="KW-0378">Hydrolase</keyword>
<dbReference type="GO" id="GO:0005634">
    <property type="term" value="C:nucleus"/>
    <property type="evidence" value="ECO:0007669"/>
    <property type="project" value="TreeGrafter"/>
</dbReference>
<evidence type="ECO:0000259" key="7">
    <source>
        <dbReference type="SMART" id="SM00775"/>
    </source>
</evidence>
<dbReference type="GO" id="GO:0032869">
    <property type="term" value="P:cellular response to insulin stimulus"/>
    <property type="evidence" value="ECO:0007669"/>
    <property type="project" value="TreeGrafter"/>
</dbReference>
<comment type="catalytic activity">
    <reaction evidence="1">
        <text>a 1,2-diacyl-sn-glycero-3-phosphate + H2O = a 1,2-diacyl-sn-glycerol + phosphate</text>
        <dbReference type="Rhea" id="RHEA:27429"/>
        <dbReference type="ChEBI" id="CHEBI:15377"/>
        <dbReference type="ChEBI" id="CHEBI:17815"/>
        <dbReference type="ChEBI" id="CHEBI:43474"/>
        <dbReference type="ChEBI" id="CHEBI:58608"/>
        <dbReference type="EC" id="3.1.3.4"/>
    </reaction>
    <physiologicalReaction direction="left-to-right" evidence="1">
        <dbReference type="Rhea" id="RHEA:27430"/>
    </physiologicalReaction>
</comment>
<dbReference type="EC" id="3.1.3.4" evidence="4"/>
<reference evidence="8" key="2">
    <citation type="submission" date="2025-08" db="UniProtKB">
        <authorList>
            <consortium name="Ensembl"/>
        </authorList>
    </citation>
    <scope>IDENTIFICATION</scope>
</reference>
<dbReference type="Pfam" id="PF16876">
    <property type="entry name" value="Lipin_mid"/>
    <property type="match status" value="1"/>
</dbReference>
<feature type="region of interest" description="Disordered" evidence="6">
    <location>
        <begin position="111"/>
        <end position="179"/>
    </location>
</feature>
<comment type="cofactor">
    <cofactor evidence="2">
        <name>Mg(2+)</name>
        <dbReference type="ChEBI" id="CHEBI:18420"/>
    </cofactor>
</comment>
<feature type="region of interest" description="Disordered" evidence="6">
    <location>
        <begin position="368"/>
        <end position="390"/>
    </location>
</feature>
<reference evidence="8" key="1">
    <citation type="submission" date="2019-06" db="EMBL/GenBank/DDBJ databases">
        <authorList>
            <consortium name="Wellcome Sanger Institute Data Sharing"/>
        </authorList>
    </citation>
    <scope>NUCLEOTIDE SEQUENCE [LARGE SCALE GENOMIC DNA]</scope>
</reference>
<feature type="region of interest" description="Disordered" evidence="6">
    <location>
        <begin position="199"/>
        <end position="244"/>
    </location>
</feature>
<evidence type="ECO:0000256" key="2">
    <source>
        <dbReference type="ARBA" id="ARBA00001946"/>
    </source>
</evidence>
<dbReference type="Pfam" id="PF04571">
    <property type="entry name" value="Lipin_N"/>
    <property type="match status" value="1"/>
</dbReference>
<keyword evidence="9" id="KW-1185">Reference proteome</keyword>
<protein>
    <recommendedName>
        <fullName evidence="4">phosphatidate phosphatase</fullName>
        <ecNumber evidence="4">3.1.3.4</ecNumber>
    </recommendedName>
</protein>
<evidence type="ECO:0000313" key="9">
    <source>
        <dbReference type="Proteomes" id="UP000472267"/>
    </source>
</evidence>
<evidence type="ECO:0000256" key="1">
    <source>
        <dbReference type="ARBA" id="ARBA00001180"/>
    </source>
</evidence>
<proteinExistence type="inferred from homology"/>
<feature type="compositionally biased region" description="Low complexity" evidence="6">
    <location>
        <begin position="429"/>
        <end position="439"/>
    </location>
</feature>
<dbReference type="SMART" id="SM00775">
    <property type="entry name" value="LNS2"/>
    <property type="match status" value="1"/>
</dbReference>
<feature type="compositionally biased region" description="Polar residues" evidence="6">
    <location>
        <begin position="368"/>
        <end position="381"/>
    </location>
</feature>
<evidence type="ECO:0000256" key="4">
    <source>
        <dbReference type="ARBA" id="ARBA00012638"/>
    </source>
</evidence>
<dbReference type="InterPro" id="IPR023214">
    <property type="entry name" value="HAD_sf"/>
</dbReference>
<dbReference type="Proteomes" id="UP000472267">
    <property type="component" value="Chromosome 5"/>
</dbReference>
<dbReference type="GO" id="GO:0009062">
    <property type="term" value="P:fatty acid catabolic process"/>
    <property type="evidence" value="ECO:0007669"/>
    <property type="project" value="TreeGrafter"/>
</dbReference>
<name>A0A672IUY2_SALFA</name>
<feature type="region of interest" description="Disordered" evidence="6">
    <location>
        <begin position="423"/>
        <end position="444"/>
    </location>
</feature>
<feature type="compositionally biased region" description="Basic and acidic residues" evidence="6">
    <location>
        <begin position="139"/>
        <end position="166"/>
    </location>
</feature>
<evidence type="ECO:0000256" key="3">
    <source>
        <dbReference type="ARBA" id="ARBA00005476"/>
    </source>
</evidence>
<evidence type="ECO:0000256" key="5">
    <source>
        <dbReference type="ARBA" id="ARBA00022801"/>
    </source>
</evidence>
<feature type="compositionally biased region" description="Basic residues" evidence="6">
    <location>
        <begin position="128"/>
        <end position="138"/>
    </location>
</feature>
<dbReference type="AlphaFoldDB" id="A0A672IUY2"/>
<sequence length="876" mass="97506">MNIVGQLAETVFVTVKELYRGLNPATLTGGIDVIVVRQPDGSFQCSPFHVRFGKLGVLRSKEKIVDIEINGESVDLHMKLGDNGEAFFVEENENQGVPAHLCTSPIQLELPEDIDDTTEGLGPTGNGARRKKRRRKRVRSDSHLREEASSSSDEREREKECEKEADLFQQESSSPEELTTSLQIRSVIKTFYFSLSEEPNEELGAVQPRDAHPHSDGEQSPSENRPCSPKSDSELVVKSQDSTGPQMQWNWGDFPMVRHSNTQLSFLFCFNTVDVELFNSGISPSDSSHFRTIERQECFDMGAEPFLTFGSAGRVTVVKPLPRTQSVDLGSVSVQNTPPLPKDKPPHVSHSTLTELFVSCDTSVNLDSTQPFESSPAQHGNTSKRNHHLGPTDIYLDDLTTLDPEVAALYFPKSEAEGAFQLEQGQGSGSHSPQSVGSGAMDSGTEYLSDSTSYNMEVSMSLCGQEGDTSQITKEKFMEHFVTYQDFANNPGIIEDPSLVICINSNYYNWAVAAPMVLSMTAFQKNLPKSTVERLVKDKMPKKSGRWWFSWRRRELDNSQRKRSIDACMCCSIRATLDDIDSDEAAGLGRKAVIPPSMSAETLSATQSISQVYRKSLRLTSKQIEHLKLREGANKVVFSVTTQYQGTCRCEAAIYLWNWNDRVIISDIDGTITKSDALGHILPQFGKDWTHKGIAKLYHKIHENGYKFLYCSARAIGMAAITKDYLHWVNDRGTVLPKGPVLLAPSSLFSALHREVIEKKPEVFKVACLSDIRDLFNPGRQPFYAAFGNRTNDAFAYTQVGVPEARIFTVNPKGELIQEKTKGNKSSYCHLGEAVDHFFPELTAEGSASSALHCPEFSSFSFWKEPLPELDLDALL</sequence>
<dbReference type="PANTHER" id="PTHR12181">
    <property type="entry name" value="LIPIN"/>
    <property type="match status" value="1"/>
</dbReference>
<organism evidence="8 9">
    <name type="scientific">Salarias fasciatus</name>
    <name type="common">Jewelled blenny</name>
    <name type="synonym">Blennius fasciatus</name>
    <dbReference type="NCBI Taxonomy" id="181472"/>
    <lineage>
        <taxon>Eukaryota</taxon>
        <taxon>Metazoa</taxon>
        <taxon>Chordata</taxon>
        <taxon>Craniata</taxon>
        <taxon>Vertebrata</taxon>
        <taxon>Euteleostomi</taxon>
        <taxon>Actinopterygii</taxon>
        <taxon>Neopterygii</taxon>
        <taxon>Teleostei</taxon>
        <taxon>Neoteleostei</taxon>
        <taxon>Acanthomorphata</taxon>
        <taxon>Ovalentaria</taxon>
        <taxon>Blenniimorphae</taxon>
        <taxon>Blenniiformes</taxon>
        <taxon>Blennioidei</taxon>
        <taxon>Blenniidae</taxon>
        <taxon>Salariinae</taxon>
        <taxon>Salarias</taxon>
    </lineage>
</organism>
<dbReference type="InterPro" id="IPR031703">
    <property type="entry name" value="Lipin_mid"/>
</dbReference>
<dbReference type="SUPFAM" id="SSF56784">
    <property type="entry name" value="HAD-like"/>
    <property type="match status" value="1"/>
</dbReference>
<dbReference type="InterPro" id="IPR007651">
    <property type="entry name" value="Lipin_N"/>
</dbReference>
<dbReference type="GO" id="GO:0019432">
    <property type="term" value="P:triglyceride biosynthetic process"/>
    <property type="evidence" value="ECO:0007669"/>
    <property type="project" value="TreeGrafter"/>
</dbReference>
<reference evidence="8" key="3">
    <citation type="submission" date="2025-09" db="UniProtKB">
        <authorList>
            <consortium name="Ensembl"/>
        </authorList>
    </citation>
    <scope>IDENTIFICATION</scope>
</reference>
<comment type="similarity">
    <text evidence="3">Belongs to the lipin family.</text>
</comment>
<dbReference type="GO" id="GO:0008195">
    <property type="term" value="F:phosphatidate phosphatase activity"/>
    <property type="evidence" value="ECO:0007669"/>
    <property type="project" value="UniProtKB-EC"/>
</dbReference>
<gene>
    <name evidence="8" type="primary">zgc:123305</name>
</gene>
<dbReference type="InterPro" id="IPR026058">
    <property type="entry name" value="LIPIN"/>
</dbReference>
<dbReference type="GO" id="GO:0003713">
    <property type="term" value="F:transcription coactivator activity"/>
    <property type="evidence" value="ECO:0007669"/>
    <property type="project" value="TreeGrafter"/>
</dbReference>
<dbReference type="Ensembl" id="ENSSFAT00005047288.1">
    <property type="protein sequence ID" value="ENSSFAP00005045711.1"/>
    <property type="gene ID" value="ENSSFAG00005022163.1"/>
</dbReference>
<evidence type="ECO:0000256" key="6">
    <source>
        <dbReference type="SAM" id="MobiDB-lite"/>
    </source>
</evidence>
<feature type="compositionally biased region" description="Low complexity" evidence="6">
    <location>
        <begin position="169"/>
        <end position="179"/>
    </location>
</feature>
<evidence type="ECO:0000313" key="8">
    <source>
        <dbReference type="Ensembl" id="ENSSFAP00005045711.1"/>
    </source>
</evidence>
<dbReference type="Gene3D" id="3.40.50.1000">
    <property type="entry name" value="HAD superfamily/HAD-like"/>
    <property type="match status" value="1"/>
</dbReference>
<feature type="domain" description="LNS2/PITP" evidence="7">
    <location>
        <begin position="663"/>
        <end position="819"/>
    </location>
</feature>
<dbReference type="PANTHER" id="PTHR12181:SF62">
    <property type="entry name" value="PHOSPHATIDATE PHOSPHATASE LPIN3"/>
    <property type="match status" value="1"/>
</dbReference>
<dbReference type="InterPro" id="IPR036412">
    <property type="entry name" value="HAD-like_sf"/>
</dbReference>
<dbReference type="Pfam" id="PF08235">
    <property type="entry name" value="LNS2"/>
    <property type="match status" value="1"/>
</dbReference>